<dbReference type="PROSITE" id="PS01228">
    <property type="entry name" value="COF_1"/>
    <property type="match status" value="1"/>
</dbReference>
<dbReference type="InterPro" id="IPR023214">
    <property type="entry name" value="HAD_sf"/>
</dbReference>
<dbReference type="InterPro" id="IPR000150">
    <property type="entry name" value="Cof"/>
</dbReference>
<organism evidence="1 2">
    <name type="scientific">Sporosarcina soli</name>
    <dbReference type="NCBI Taxonomy" id="334736"/>
    <lineage>
        <taxon>Bacteria</taxon>
        <taxon>Bacillati</taxon>
        <taxon>Bacillota</taxon>
        <taxon>Bacilli</taxon>
        <taxon>Bacillales</taxon>
        <taxon>Caryophanaceae</taxon>
        <taxon>Sporosarcina</taxon>
    </lineage>
</organism>
<comment type="caution">
    <text evidence="1">The sequence shown here is derived from an EMBL/GenBank/DDBJ whole genome shotgun (WGS) entry which is preliminary data.</text>
</comment>
<dbReference type="RefSeq" id="WP_381440048.1">
    <property type="nucleotide sequence ID" value="NZ_JBHSNO010000018.1"/>
</dbReference>
<gene>
    <name evidence="1" type="ORF">ACFPRA_23165</name>
</gene>
<dbReference type="Gene3D" id="3.40.50.1000">
    <property type="entry name" value="HAD superfamily/HAD-like"/>
    <property type="match status" value="1"/>
</dbReference>
<evidence type="ECO:0000313" key="1">
    <source>
        <dbReference type="EMBL" id="MFC5591782.1"/>
    </source>
</evidence>
<accession>A0ABW0TQG9</accession>
<dbReference type="SFLD" id="SFLDS00003">
    <property type="entry name" value="Haloacid_Dehalogenase"/>
    <property type="match status" value="1"/>
</dbReference>
<evidence type="ECO:0000313" key="2">
    <source>
        <dbReference type="Proteomes" id="UP001596109"/>
    </source>
</evidence>
<dbReference type="GO" id="GO:0016787">
    <property type="term" value="F:hydrolase activity"/>
    <property type="evidence" value="ECO:0007669"/>
    <property type="project" value="UniProtKB-KW"/>
</dbReference>
<dbReference type="EMBL" id="JBHSNO010000018">
    <property type="protein sequence ID" value="MFC5591782.1"/>
    <property type="molecule type" value="Genomic_DNA"/>
</dbReference>
<dbReference type="Pfam" id="PF08282">
    <property type="entry name" value="Hydrolase_3"/>
    <property type="match status" value="1"/>
</dbReference>
<keyword evidence="2" id="KW-1185">Reference proteome</keyword>
<dbReference type="PROSITE" id="PS01229">
    <property type="entry name" value="COF_2"/>
    <property type="match status" value="1"/>
</dbReference>
<proteinExistence type="predicted"/>
<dbReference type="PANTHER" id="PTHR10000">
    <property type="entry name" value="PHOSPHOSERINE PHOSPHATASE"/>
    <property type="match status" value="1"/>
</dbReference>
<reference evidence="2" key="1">
    <citation type="journal article" date="2019" name="Int. J. Syst. Evol. Microbiol.">
        <title>The Global Catalogue of Microorganisms (GCM) 10K type strain sequencing project: providing services to taxonomists for standard genome sequencing and annotation.</title>
        <authorList>
            <consortium name="The Broad Institute Genomics Platform"/>
            <consortium name="The Broad Institute Genome Sequencing Center for Infectious Disease"/>
            <person name="Wu L."/>
            <person name="Ma J."/>
        </authorList>
    </citation>
    <scope>NUCLEOTIDE SEQUENCE [LARGE SCALE GENOMIC DNA]</scope>
    <source>
        <strain evidence="2">CGMCC 4.1434</strain>
    </source>
</reference>
<dbReference type="InterPro" id="IPR036412">
    <property type="entry name" value="HAD-like_sf"/>
</dbReference>
<dbReference type="Gene3D" id="3.30.1240.10">
    <property type="match status" value="1"/>
</dbReference>
<dbReference type="SFLD" id="SFLDG01140">
    <property type="entry name" value="C2.B:_Phosphomannomutase_and_P"/>
    <property type="match status" value="1"/>
</dbReference>
<dbReference type="Proteomes" id="UP001596109">
    <property type="component" value="Unassembled WGS sequence"/>
</dbReference>
<dbReference type="NCBIfam" id="TIGR01484">
    <property type="entry name" value="HAD-SF-IIB"/>
    <property type="match status" value="1"/>
</dbReference>
<name>A0ABW0TQG9_9BACL</name>
<keyword evidence="1" id="KW-0378">Hydrolase</keyword>
<protein>
    <submittedName>
        <fullName evidence="1">Cof-type HAD-IIB family hydrolase</fullName>
    </submittedName>
</protein>
<dbReference type="NCBIfam" id="TIGR00099">
    <property type="entry name" value="Cof-subfamily"/>
    <property type="match status" value="1"/>
</dbReference>
<dbReference type="PANTHER" id="PTHR10000:SF25">
    <property type="entry name" value="PHOSPHATASE YKRA-RELATED"/>
    <property type="match status" value="1"/>
</dbReference>
<dbReference type="InterPro" id="IPR006379">
    <property type="entry name" value="HAD-SF_hydro_IIB"/>
</dbReference>
<dbReference type="SUPFAM" id="SSF56784">
    <property type="entry name" value="HAD-like"/>
    <property type="match status" value="1"/>
</dbReference>
<sequence>MEKKAVFFDLDGTLLNENKVVLESSKRAIQALQEQGIIVAISTGRSPRMFDWLLDELNISSYVSMNGQHVVFEGKEIYSNPMDLDMLHDLSTIAYDNGHGLAYSNCQQIRVNADKHPLIYPSYAHMKIDYPLVEKEFYKHSPVHQIQIYCERRHAQFYMQRYADYTFLEWGEHASDMLPAGISKAVGVQKIMEQLGVKRENSYAFGDGTNDFEMLDFVGTGIAMGNAVPALKEQADFVTTSCSDAGIINGLIGVGLLESSVFEDVFS</sequence>